<keyword evidence="11 15" id="KW-0472">Membrane</keyword>
<protein>
    <recommendedName>
        <fullName evidence="3">E3 ubiquitin-protein ligase CHFR</fullName>
    </recommendedName>
</protein>
<keyword evidence="6" id="KW-0677">Repeat</keyword>
<evidence type="ECO:0000256" key="8">
    <source>
        <dbReference type="ARBA" id="ARBA00022833"/>
    </source>
</evidence>
<evidence type="ECO:0000256" key="10">
    <source>
        <dbReference type="ARBA" id="ARBA00023122"/>
    </source>
</evidence>
<feature type="transmembrane region" description="Helical" evidence="15">
    <location>
        <begin position="878"/>
        <end position="896"/>
    </location>
</feature>
<evidence type="ECO:0000256" key="14">
    <source>
        <dbReference type="SAM" id="MobiDB-lite"/>
    </source>
</evidence>
<keyword evidence="7 12" id="KW-0863">Zinc-finger</keyword>
<dbReference type="InterPro" id="IPR013083">
    <property type="entry name" value="Znf_RING/FYVE/PHD"/>
</dbReference>
<dbReference type="AlphaFoldDB" id="A0A7R9K2S6"/>
<dbReference type="InterPro" id="IPR051280">
    <property type="entry name" value="Cl-channel/antiporter"/>
</dbReference>
<feature type="transmembrane region" description="Helical" evidence="15">
    <location>
        <begin position="793"/>
        <end position="816"/>
    </location>
</feature>
<evidence type="ECO:0000256" key="7">
    <source>
        <dbReference type="ARBA" id="ARBA00022771"/>
    </source>
</evidence>
<feature type="coiled-coil region" evidence="13">
    <location>
        <begin position="172"/>
        <end position="283"/>
    </location>
</feature>
<dbReference type="Pfam" id="PF13920">
    <property type="entry name" value="zf-C3HC4_3"/>
    <property type="match status" value="1"/>
</dbReference>
<evidence type="ECO:0000256" key="1">
    <source>
        <dbReference type="ARBA" id="ARBA00004141"/>
    </source>
</evidence>
<feature type="transmembrane region" description="Helical" evidence="15">
    <location>
        <begin position="732"/>
        <end position="750"/>
    </location>
</feature>
<dbReference type="InterPro" id="IPR000253">
    <property type="entry name" value="FHA_dom"/>
</dbReference>
<evidence type="ECO:0000259" key="17">
    <source>
        <dbReference type="PROSITE" id="PS50089"/>
    </source>
</evidence>
<evidence type="ECO:0000256" key="13">
    <source>
        <dbReference type="SAM" id="Coils"/>
    </source>
</evidence>
<dbReference type="CDD" id="cd16535">
    <property type="entry name" value="RING-HC_RNF8"/>
    <property type="match status" value="1"/>
</dbReference>
<keyword evidence="13" id="KW-0175">Coiled coil</keyword>
<dbReference type="PROSITE" id="PS50089">
    <property type="entry name" value="ZF_RING_2"/>
    <property type="match status" value="1"/>
</dbReference>
<dbReference type="InterPro" id="IPR008984">
    <property type="entry name" value="SMAD_FHA_dom_sf"/>
</dbReference>
<evidence type="ECO:0000313" key="18">
    <source>
        <dbReference type="EMBL" id="CAD7597536.1"/>
    </source>
</evidence>
<evidence type="ECO:0000256" key="12">
    <source>
        <dbReference type="PROSITE-ProRule" id="PRU00175"/>
    </source>
</evidence>
<dbReference type="InterPro" id="IPR017907">
    <property type="entry name" value="Znf_RING_CS"/>
</dbReference>
<dbReference type="PANTHER" id="PTHR11689">
    <property type="entry name" value="CHLORIDE CHANNEL PROTEIN CLC FAMILY MEMBER"/>
    <property type="match status" value="1"/>
</dbReference>
<keyword evidence="10" id="KW-0129">CBS domain</keyword>
<dbReference type="InterPro" id="IPR046342">
    <property type="entry name" value="CBS_dom_sf"/>
</dbReference>
<feature type="domain" description="RING-type" evidence="17">
    <location>
        <begin position="430"/>
        <end position="468"/>
    </location>
</feature>
<name>A0A7R9K2S6_TIMGE</name>
<comment type="similarity">
    <text evidence="2">Belongs to the CHFR family.</text>
</comment>
<feature type="transmembrane region" description="Helical" evidence="15">
    <location>
        <begin position="828"/>
        <end position="847"/>
    </location>
</feature>
<dbReference type="CDD" id="cd03685">
    <property type="entry name" value="ClC_6_like"/>
    <property type="match status" value="1"/>
</dbReference>
<keyword evidence="8" id="KW-0862">Zinc</keyword>
<feature type="transmembrane region" description="Helical" evidence="15">
    <location>
        <begin position="673"/>
        <end position="694"/>
    </location>
</feature>
<evidence type="ECO:0000256" key="4">
    <source>
        <dbReference type="ARBA" id="ARBA00022692"/>
    </source>
</evidence>
<feature type="compositionally biased region" description="Low complexity" evidence="14">
    <location>
        <begin position="513"/>
        <end position="524"/>
    </location>
</feature>
<evidence type="ECO:0000256" key="15">
    <source>
        <dbReference type="SAM" id="Phobius"/>
    </source>
</evidence>
<dbReference type="Pfam" id="PF00498">
    <property type="entry name" value="FHA"/>
    <property type="match status" value="1"/>
</dbReference>
<dbReference type="PANTHER" id="PTHR11689:SF136">
    <property type="entry name" value="H(+)_CL(-) EXCHANGE TRANSPORTER 7"/>
    <property type="match status" value="1"/>
</dbReference>
<dbReference type="PRINTS" id="PR00762">
    <property type="entry name" value="CLCHANNEL"/>
</dbReference>
<dbReference type="GO" id="GO:0005765">
    <property type="term" value="C:lysosomal membrane"/>
    <property type="evidence" value="ECO:0007669"/>
    <property type="project" value="TreeGrafter"/>
</dbReference>
<dbReference type="SUPFAM" id="SSF81340">
    <property type="entry name" value="Clc chloride channel"/>
    <property type="match status" value="1"/>
</dbReference>
<comment type="subcellular location">
    <subcellularLocation>
        <location evidence="1">Membrane</location>
        <topology evidence="1">Multi-pass membrane protein</topology>
    </subcellularLocation>
</comment>
<dbReference type="Gene3D" id="3.30.40.10">
    <property type="entry name" value="Zinc/RING finger domain, C3HC4 (zinc finger)"/>
    <property type="match status" value="1"/>
</dbReference>
<evidence type="ECO:0000256" key="6">
    <source>
        <dbReference type="ARBA" id="ARBA00022737"/>
    </source>
</evidence>
<dbReference type="GO" id="GO:0008270">
    <property type="term" value="F:zinc ion binding"/>
    <property type="evidence" value="ECO:0007669"/>
    <property type="project" value="UniProtKB-KW"/>
</dbReference>
<evidence type="ECO:0000259" key="16">
    <source>
        <dbReference type="PROSITE" id="PS50006"/>
    </source>
</evidence>
<dbReference type="GO" id="GO:0015108">
    <property type="term" value="F:chloride transmembrane transporter activity"/>
    <property type="evidence" value="ECO:0007669"/>
    <property type="project" value="InterPro"/>
</dbReference>
<evidence type="ECO:0000256" key="5">
    <source>
        <dbReference type="ARBA" id="ARBA00022723"/>
    </source>
</evidence>
<reference evidence="18" key="1">
    <citation type="submission" date="2020-11" db="EMBL/GenBank/DDBJ databases">
        <authorList>
            <person name="Tran Van P."/>
        </authorList>
    </citation>
    <scope>NUCLEOTIDE SEQUENCE</scope>
</reference>
<evidence type="ECO:0000256" key="9">
    <source>
        <dbReference type="ARBA" id="ARBA00022989"/>
    </source>
</evidence>
<dbReference type="InterPro" id="IPR001841">
    <property type="entry name" value="Znf_RING"/>
</dbReference>
<accession>A0A7R9K2S6</accession>
<dbReference type="SUPFAM" id="SSF49879">
    <property type="entry name" value="SMAD/FHA domain"/>
    <property type="match status" value="1"/>
</dbReference>
<feature type="transmembrane region" description="Helical" evidence="15">
    <location>
        <begin position="1067"/>
        <end position="1091"/>
    </location>
</feature>
<feature type="domain" description="FHA" evidence="16">
    <location>
        <begin position="36"/>
        <end position="84"/>
    </location>
</feature>
<dbReference type="PROSITE" id="PS50006">
    <property type="entry name" value="FHA_DOMAIN"/>
    <property type="match status" value="1"/>
</dbReference>
<feature type="compositionally biased region" description="Acidic residues" evidence="14">
    <location>
        <begin position="554"/>
        <end position="564"/>
    </location>
</feature>
<feature type="transmembrane region" description="Helical" evidence="15">
    <location>
        <begin position="1017"/>
        <end position="1039"/>
    </location>
</feature>
<dbReference type="PROSITE" id="PS00518">
    <property type="entry name" value="ZF_RING_1"/>
    <property type="match status" value="1"/>
</dbReference>
<sequence length="1211" mass="136871">MDIPCKRTMDFKTAQLISEHKANLSYPVIKLDHSEFVIGRSLTASCPIKSVLVSRNHCTFKYSNDSWTVTDLSSSGTFVNGKRLEKNEECVLRNGMEVRLGQTELFTYSFHLENGDNSINAKRKKTGSEEENLNLPDNICEEFWVNEEGKLKKKEILENHFNSQMTELSGRIKQTQIEQTQMQSERLRLENTLDDKIKELEERFASEREVLTNRIVEGDAQQWQLQEEKETLELRLNEEKAQLTTQMEVQVKELNSKILESYQKELELKVKNQELQAMLEKERIMYEKRLVEEKNMLEDCRNKSEALLKGSIKELEQRYNEDIAKLQNDLDSGSLEQEKMLKTMELLEQKYLDEKTKSEKQLLMEKKSYEEKFQALQNLVIEKEKVVEVTNQKLKEEEDKLKNEANISCMKAKQDLINNFEDVIESELQCSICSELFVNAVTLHCMHTFCEYCISKWKEKKRDCPVCRSKIVSQTRMLVLDSLIDRMLEKLSDDLKHRRQEVVEERKVKELLSVKPKPSSSESRSNPRERRHAGSRGTNSRVEVIEPSVLSSESESDEDEDTLDSDASSVEGDPSVYYGGYGHCYRCVDLTVNDREIKVRLSGPINTDVEHLDNTGSWQRKKDAPNKTQAGPLNVLSSKYESLDYDICENHLLLDEERSRGYKYVVKKNLARWFIFLLIGVITAIVACGIDITIEEFSKIKYKTLKYCSGIPQVKCYLNGVKIPRVVRIKTLAVKVIGVVTSVVGGLAAGKEGPMIHSGAVIAAGISQGKSTSMKRDLRIFKYFREDHEKRDFVSGGAAAGVAAAFGAPVGGVLFSLEEGASFWNQSLTWRIFFASVVSTFTLNVILSTYHGHPGELTYAGLLNFGKFDNISYDFKELPIFLVMGCIGGLMGSLFNHINYKLTVFRMRYIRRKWLKVLEAALVAAIAAIFGFIMMVSINDCKPLDKDPTLFPIQMHCSDGDYSAVAAIWFQTPESSVKSLFHDPPGSHKFISLGIFFLLYFLLSVCTYGLSVSGGLFIPAILTGAAWGRLAGMSLTTMLPNSTWVDPGKYALVGAAAQLGGTVRMTISLTVILIEATGNITFAFPLMLSLIMAKWTGDIFNEGIYDIHIKLSQVPILQWEPPPLSNKIYASEVMNHPVVVLKTVENVGIIVDILKATPHNGFPVVDPCTERESASLPRVFRLFRALGLRHLTVVNDAHEVLHLGLLQGPVA</sequence>
<evidence type="ECO:0000256" key="11">
    <source>
        <dbReference type="ARBA" id="ARBA00023136"/>
    </source>
</evidence>
<dbReference type="SUPFAM" id="SSF57850">
    <property type="entry name" value="RING/U-box"/>
    <property type="match status" value="1"/>
</dbReference>
<dbReference type="Gene3D" id="1.10.3080.10">
    <property type="entry name" value="Clc chloride channel"/>
    <property type="match status" value="1"/>
</dbReference>
<dbReference type="EMBL" id="OE841863">
    <property type="protein sequence ID" value="CAD7597536.1"/>
    <property type="molecule type" value="Genomic_DNA"/>
</dbReference>
<feature type="transmembrane region" description="Helical" evidence="15">
    <location>
        <begin position="990"/>
        <end position="1010"/>
    </location>
</feature>
<feature type="region of interest" description="Disordered" evidence="14">
    <location>
        <begin position="510"/>
        <end position="574"/>
    </location>
</feature>
<keyword evidence="4 15" id="KW-0812">Transmembrane</keyword>
<dbReference type="Pfam" id="PF00654">
    <property type="entry name" value="Voltage_CLC"/>
    <property type="match status" value="1"/>
</dbReference>
<evidence type="ECO:0000256" key="3">
    <source>
        <dbReference type="ARBA" id="ARBA00017908"/>
    </source>
</evidence>
<dbReference type="SMART" id="SM00184">
    <property type="entry name" value="RING"/>
    <property type="match status" value="1"/>
</dbReference>
<dbReference type="Gene3D" id="2.60.200.20">
    <property type="match status" value="1"/>
</dbReference>
<proteinExistence type="inferred from homology"/>
<keyword evidence="9 15" id="KW-1133">Transmembrane helix</keyword>
<gene>
    <name evidence="18" type="ORF">TGEB3V08_LOCUS6807</name>
</gene>
<dbReference type="CDD" id="cd00060">
    <property type="entry name" value="FHA"/>
    <property type="match status" value="1"/>
</dbReference>
<feature type="coiled-coil region" evidence="13">
    <location>
        <begin position="352"/>
        <end position="407"/>
    </location>
</feature>
<evidence type="ECO:0000256" key="2">
    <source>
        <dbReference type="ARBA" id="ARBA00005797"/>
    </source>
</evidence>
<keyword evidence="5" id="KW-0479">Metal-binding</keyword>
<dbReference type="InterPro" id="IPR001807">
    <property type="entry name" value="ClC"/>
</dbReference>
<dbReference type="SMART" id="SM00240">
    <property type="entry name" value="FHA"/>
    <property type="match status" value="1"/>
</dbReference>
<dbReference type="SUPFAM" id="SSF54631">
    <property type="entry name" value="CBS-domain pair"/>
    <property type="match status" value="1"/>
</dbReference>
<feature type="transmembrane region" description="Helical" evidence="15">
    <location>
        <begin position="917"/>
        <end position="938"/>
    </location>
</feature>
<organism evidence="18">
    <name type="scientific">Timema genevievae</name>
    <name type="common">Walking stick</name>
    <dbReference type="NCBI Taxonomy" id="629358"/>
    <lineage>
        <taxon>Eukaryota</taxon>
        <taxon>Metazoa</taxon>
        <taxon>Ecdysozoa</taxon>
        <taxon>Arthropoda</taxon>
        <taxon>Hexapoda</taxon>
        <taxon>Insecta</taxon>
        <taxon>Pterygota</taxon>
        <taxon>Neoptera</taxon>
        <taxon>Polyneoptera</taxon>
        <taxon>Phasmatodea</taxon>
        <taxon>Timematodea</taxon>
        <taxon>Timematoidea</taxon>
        <taxon>Timematidae</taxon>
        <taxon>Timema</taxon>
    </lineage>
</organism>
<dbReference type="InterPro" id="IPR014743">
    <property type="entry name" value="Cl-channel_core"/>
</dbReference>